<keyword evidence="1" id="KW-0812">Transmembrane</keyword>
<protein>
    <submittedName>
        <fullName evidence="2">EpsG family protein</fullName>
    </submittedName>
</protein>
<reference evidence="2" key="1">
    <citation type="submission" date="2022-06" db="EMBL/GenBank/DDBJ databases">
        <title>Alkalimarinus sp. nov., isolated from gut of a Alitta virens.</title>
        <authorList>
            <person name="Yang A.I."/>
            <person name="Shin N.-R."/>
        </authorList>
    </citation>
    <scope>NUCLEOTIDE SEQUENCE</scope>
    <source>
        <strain evidence="2">A2M4</strain>
    </source>
</reference>
<keyword evidence="3" id="KW-1185">Reference proteome</keyword>
<feature type="transmembrane region" description="Helical" evidence="1">
    <location>
        <begin position="89"/>
        <end position="117"/>
    </location>
</feature>
<feature type="transmembrane region" description="Helical" evidence="1">
    <location>
        <begin position="6"/>
        <end position="23"/>
    </location>
</feature>
<keyword evidence="1" id="KW-0472">Membrane</keyword>
<evidence type="ECO:0000313" key="2">
    <source>
        <dbReference type="EMBL" id="UZE95117.1"/>
    </source>
</evidence>
<proteinExistence type="predicted"/>
<evidence type="ECO:0000256" key="1">
    <source>
        <dbReference type="SAM" id="Phobius"/>
    </source>
</evidence>
<feature type="transmembrane region" description="Helical" evidence="1">
    <location>
        <begin position="311"/>
        <end position="330"/>
    </location>
</feature>
<feature type="transmembrane region" description="Helical" evidence="1">
    <location>
        <begin position="336"/>
        <end position="353"/>
    </location>
</feature>
<gene>
    <name evidence="2" type="ORF">NKI27_13710</name>
</gene>
<sequence>MDYAIFYLVIAFIFVIGCVENSSQLSIRKSLYFWPILIVLVALVAFRSAGVGSDDRAYIEIFSKVPPLTECEGILCGYDYSKINIEYGFYFLLSIMGMLGSNAIILFGITGLLSIYLNLKSIKYFSPYFSAGILIYFSHFFLAKELNAIRMGLATALIFYAATFFTRKMFTFFWLIMLLAVSIHVTSALALIPFLLYTISPGRQILAALSVIMVLFSVVFDLSQLIVFFKYFSFLEQKIELYLNSQMYNYSIPLLNVVNVRNLIIVLLCLLFWAPLCSANKYFKIAFYFFFCATFFRILFGDFAILAGRGYAVISMFEYILIPMLAVYFVGRWPGYLVVFIYALLTLSLNLSINTGWSGGIGYLHDIL</sequence>
<organism evidence="2 3">
    <name type="scientific">Alkalimarinus alittae</name>
    <dbReference type="NCBI Taxonomy" id="2961619"/>
    <lineage>
        <taxon>Bacteria</taxon>
        <taxon>Pseudomonadati</taxon>
        <taxon>Pseudomonadota</taxon>
        <taxon>Gammaproteobacteria</taxon>
        <taxon>Alteromonadales</taxon>
        <taxon>Alteromonadaceae</taxon>
        <taxon>Alkalimarinus</taxon>
    </lineage>
</organism>
<dbReference type="RefSeq" id="WP_265046606.1">
    <property type="nucleotide sequence ID" value="NZ_CP100390.1"/>
</dbReference>
<feature type="transmembrane region" description="Helical" evidence="1">
    <location>
        <begin position="205"/>
        <end position="229"/>
    </location>
</feature>
<dbReference type="Proteomes" id="UP001163739">
    <property type="component" value="Chromosome"/>
</dbReference>
<feature type="transmembrane region" description="Helical" evidence="1">
    <location>
        <begin position="250"/>
        <end position="273"/>
    </location>
</feature>
<dbReference type="Pfam" id="PF14897">
    <property type="entry name" value="EpsG"/>
    <property type="match status" value="1"/>
</dbReference>
<feature type="transmembrane region" description="Helical" evidence="1">
    <location>
        <begin position="124"/>
        <end position="142"/>
    </location>
</feature>
<feature type="transmembrane region" description="Helical" evidence="1">
    <location>
        <begin position="148"/>
        <end position="165"/>
    </location>
</feature>
<feature type="transmembrane region" description="Helical" evidence="1">
    <location>
        <begin position="172"/>
        <end position="199"/>
    </location>
</feature>
<evidence type="ECO:0000313" key="3">
    <source>
        <dbReference type="Proteomes" id="UP001163739"/>
    </source>
</evidence>
<feature type="transmembrane region" description="Helical" evidence="1">
    <location>
        <begin position="30"/>
        <end position="49"/>
    </location>
</feature>
<keyword evidence="1" id="KW-1133">Transmembrane helix</keyword>
<name>A0ABY6MZA6_9ALTE</name>
<dbReference type="InterPro" id="IPR049458">
    <property type="entry name" value="EpsG-like"/>
</dbReference>
<feature type="transmembrane region" description="Helical" evidence="1">
    <location>
        <begin position="285"/>
        <end position="304"/>
    </location>
</feature>
<dbReference type="EMBL" id="CP100390">
    <property type="protein sequence ID" value="UZE95117.1"/>
    <property type="molecule type" value="Genomic_DNA"/>
</dbReference>
<accession>A0ABY6MZA6</accession>